<dbReference type="EMBL" id="GDHF01009406">
    <property type="protein sequence ID" value="JAI42908.1"/>
    <property type="molecule type" value="Transcribed_RNA"/>
</dbReference>
<dbReference type="InterPro" id="IPR002347">
    <property type="entry name" value="SDR_fam"/>
</dbReference>
<dbReference type="PRINTS" id="PR00080">
    <property type="entry name" value="SDRFAMILY"/>
</dbReference>
<accession>A0A0K8VVK7</accession>
<evidence type="ECO:0000256" key="3">
    <source>
        <dbReference type="ARBA" id="ARBA00013190"/>
    </source>
</evidence>
<dbReference type="SUPFAM" id="SSF51735">
    <property type="entry name" value="NAD(P)-binding Rossmann-fold domains"/>
    <property type="match status" value="1"/>
</dbReference>
<dbReference type="Pfam" id="PF00106">
    <property type="entry name" value="adh_short"/>
    <property type="match status" value="1"/>
</dbReference>
<dbReference type="GO" id="GO:0004022">
    <property type="term" value="F:alcohol dehydrogenase (NAD+) activity"/>
    <property type="evidence" value="ECO:0007669"/>
    <property type="project" value="UniProtKB-EC"/>
</dbReference>
<evidence type="ECO:0000256" key="6">
    <source>
        <dbReference type="RuleBase" id="RU000363"/>
    </source>
</evidence>
<reference evidence="7" key="1">
    <citation type="submission" date="2015-06" db="EMBL/GenBank/DDBJ databases">
        <authorList>
            <person name="Hoefler B.C."/>
            <person name="Straight P.D."/>
        </authorList>
    </citation>
    <scope>NUCLEOTIDE SEQUENCE</scope>
</reference>
<dbReference type="AlphaFoldDB" id="A0A0K8VVK7"/>
<dbReference type="PANTHER" id="PTHR44229">
    <property type="entry name" value="15-HYDROXYPROSTAGLANDIN DEHYDROGENASE [NAD(+)]"/>
    <property type="match status" value="1"/>
</dbReference>
<evidence type="ECO:0000313" key="7">
    <source>
        <dbReference type="EMBL" id="JAI42908.1"/>
    </source>
</evidence>
<proteinExistence type="inferred from homology"/>
<dbReference type="InterPro" id="IPR002426">
    <property type="entry name" value="ADH_Ceratitis-type"/>
</dbReference>
<dbReference type="Gene3D" id="3.40.50.720">
    <property type="entry name" value="NAD(P)-binding Rossmann-like Domain"/>
    <property type="match status" value="1"/>
</dbReference>
<dbReference type="PRINTS" id="PR01169">
    <property type="entry name" value="CERATITISADH"/>
</dbReference>
<dbReference type="PROSITE" id="PS00061">
    <property type="entry name" value="ADH_SHORT"/>
    <property type="match status" value="1"/>
</dbReference>
<dbReference type="GO" id="GO:0005737">
    <property type="term" value="C:cytoplasm"/>
    <property type="evidence" value="ECO:0007669"/>
    <property type="project" value="TreeGrafter"/>
</dbReference>
<protein>
    <recommendedName>
        <fullName evidence="3">alcohol dehydrogenase</fullName>
        <ecNumber evidence="3">1.1.1.1</ecNumber>
    </recommendedName>
</protein>
<dbReference type="InterPro" id="IPR020904">
    <property type="entry name" value="Sc_DH/Rdtase_CS"/>
</dbReference>
<organism evidence="7">
    <name type="scientific">Bactrocera latifrons</name>
    <name type="common">Malaysian fruit fly</name>
    <name type="synonym">Chaetodacus latifrons</name>
    <dbReference type="NCBI Taxonomy" id="174628"/>
    <lineage>
        <taxon>Eukaryota</taxon>
        <taxon>Metazoa</taxon>
        <taxon>Ecdysozoa</taxon>
        <taxon>Arthropoda</taxon>
        <taxon>Hexapoda</taxon>
        <taxon>Insecta</taxon>
        <taxon>Pterygota</taxon>
        <taxon>Neoptera</taxon>
        <taxon>Endopterygota</taxon>
        <taxon>Diptera</taxon>
        <taxon>Brachycera</taxon>
        <taxon>Muscomorpha</taxon>
        <taxon>Tephritoidea</taxon>
        <taxon>Tephritidae</taxon>
        <taxon>Bactrocera</taxon>
        <taxon>Bactrocera</taxon>
    </lineage>
</organism>
<gene>
    <name evidence="7" type="primary">ADH1_1</name>
    <name evidence="7" type="ORF">c0_g2_i1</name>
</gene>
<evidence type="ECO:0000256" key="2">
    <source>
        <dbReference type="ARBA" id="ARBA00011738"/>
    </source>
</evidence>
<dbReference type="InterPro" id="IPR036291">
    <property type="entry name" value="NAD(P)-bd_dom_sf"/>
</dbReference>
<name>A0A0K8VVK7_BACLA</name>
<comment type="subunit">
    <text evidence="2">Homodimer.</text>
</comment>
<keyword evidence="4" id="KW-0560">Oxidoreductase</keyword>
<evidence type="ECO:0000256" key="4">
    <source>
        <dbReference type="ARBA" id="ARBA00023002"/>
    </source>
</evidence>
<dbReference type="OrthoDB" id="417891at2759"/>
<dbReference type="EC" id="1.1.1.1" evidence="3"/>
<evidence type="ECO:0000256" key="1">
    <source>
        <dbReference type="ARBA" id="ARBA00006484"/>
    </source>
</evidence>
<dbReference type="PANTHER" id="PTHR44229:SF8">
    <property type="entry name" value="ALCOHOL DEHYDROGENASE-RELATED"/>
    <property type="match status" value="1"/>
</dbReference>
<dbReference type="FunFam" id="3.40.50.720:FF:000149">
    <property type="entry name" value="15-hydroxyprostaglandin dehydrogenase [NAD(+)]"/>
    <property type="match status" value="1"/>
</dbReference>
<comment type="similarity">
    <text evidence="1 6">Belongs to the short-chain dehydrogenases/reductases (SDR) family.</text>
</comment>
<evidence type="ECO:0000256" key="5">
    <source>
        <dbReference type="ARBA" id="ARBA00023027"/>
    </source>
</evidence>
<sequence length="260" mass="28635">MDLKDKNVIYSGGFGGIGLAGVREFLKSGAKYVTILDLNENKEAMLELKKSHPGAKIDYIPVDLTKKESITAAFKSAVEKMDHFDVLVNGCGICMDSEVDLTIQINLLGLIHSTFTALPYMDKSHGGRGGTILNISSTSGLDATPLLAIYSASKHGVTAFTRCMGDQIYFDHFGVRFLAICPGFTKTNITNNIHSSTTFKFCQEKAQRYHNAKQQSAEECGKNMIKVIETGKNGGVYLLDLGNIEEIPYQRKWVVTYETQ</sequence>
<keyword evidence="5" id="KW-0520">NAD</keyword>
<dbReference type="PRINTS" id="PR01167">
    <property type="entry name" value="INSADHFAMILY"/>
</dbReference>